<protein>
    <recommendedName>
        <fullName evidence="2">DNA ligase (ATP)</fullName>
        <ecNumber evidence="2">6.5.1.1</ecNumber>
    </recommendedName>
    <alternativeName>
        <fullName evidence="19">NHEJ DNA polymerase</fullName>
    </alternativeName>
</protein>
<evidence type="ECO:0000256" key="18">
    <source>
        <dbReference type="ARBA" id="ARBA00023268"/>
    </source>
</evidence>
<sequence>MADLDLYRAKRNFKTTPEPEGRKDGAAQGPEGVFVIQKHAARRLHYDFRLEMDGVLKSWAVTRGPSLVAGEKRLAVHVEDHPLDYGSFEGTIPKGQYGGGNVIIWDHGTWTPVGDPHTSYAKGHLEFTLDGEKLTGRWHLVRMASRTGEMKDNWLLIKADDAAARPEGAPDILVEQPNSVVSGRAVGDLSPDDPPRRKAAAARGGATRKTAPAPGPAPSPAPSPSLDLALPRGAKVAPLPDFVPPSLATLARRAPAGRRYIHEIKFDGYRIEARIEGGKVRLLTRTGLNWTDRFGPDLVAALSRLPVSDALIDGEIVVEGGNGASDFSALQADLSEGRADRFTYFAFDLLHLNGNDLRGVPLLARKELLEQFIPKGNARLRFSAHFEDEGGLVLEHACRLSLEGVVSKLRDAPYRSGRSRDWIKSKCSERQEFVIGGFVPSTTARKAIGSLVLGVFEKGGLVHVGRVGTGFTHKTAAELHALLAPDTVDKSPFSGRLEAEAAHGVVFVKPLHVAEVEFRAWTGDGHLRHAAFRGLRDDKPATDVGREVVATTADPEPPPARRVRLTHPDRVYWPDVGLTKEGLADYYAEVWQHMAPFVAGRPLALLRCPEGVEGPHFFQKHPWKGLDRNILQVPDPKEKGGAPYLAIRDLDGLTALVQGAALEIHPFGSTVADWERPDTLIMDLDPGEGVAWPDVIAGAQEVRSRLEAKGLAAFVKTSGGKGLHICTPLRPKADWATLKAFTKKMAQAMAADSPALYVATIAKAKRKGRILVDYLRNQRGATAVAPYSTRARPGAAVSMPLSWDELTPQIGPQHFTTLNAPARLAHLARDPWGDFRKAAVPLPKV</sequence>
<comment type="caution">
    <text evidence="23">The sequence shown here is derived from an EMBL/GenBank/DDBJ whole genome shotgun (WGS) entry which is preliminary data.</text>
</comment>
<evidence type="ECO:0000256" key="13">
    <source>
        <dbReference type="ARBA" id="ARBA00022932"/>
    </source>
</evidence>
<keyword evidence="16" id="KW-0234">DNA repair</keyword>
<dbReference type="GO" id="GO:0004527">
    <property type="term" value="F:exonuclease activity"/>
    <property type="evidence" value="ECO:0007669"/>
    <property type="project" value="UniProtKB-KW"/>
</dbReference>
<evidence type="ECO:0000313" key="23">
    <source>
        <dbReference type="EMBL" id="TLX42554.1"/>
    </source>
</evidence>
<dbReference type="GeneID" id="95774377"/>
<evidence type="ECO:0000256" key="14">
    <source>
        <dbReference type="ARBA" id="ARBA00023125"/>
    </source>
</evidence>
<gene>
    <name evidence="23" type="primary">ligD</name>
    <name evidence="23" type="ORF">FBQ73_13010</name>
</gene>
<dbReference type="InterPro" id="IPR014143">
    <property type="entry name" value="NHEJ_ligase_prk"/>
</dbReference>
<evidence type="ECO:0000256" key="8">
    <source>
        <dbReference type="ARBA" id="ARBA00022741"/>
    </source>
</evidence>
<dbReference type="RefSeq" id="WP_138399914.1">
    <property type="nucleotide sequence ID" value="NZ_JBAFVI010000008.1"/>
</dbReference>
<dbReference type="Gene3D" id="2.40.50.140">
    <property type="entry name" value="Nucleic acid-binding proteins"/>
    <property type="match status" value="1"/>
</dbReference>
<evidence type="ECO:0000256" key="1">
    <source>
        <dbReference type="ARBA" id="ARBA00001936"/>
    </source>
</evidence>
<evidence type="ECO:0000256" key="20">
    <source>
        <dbReference type="ARBA" id="ARBA00034003"/>
    </source>
</evidence>
<dbReference type="InterPro" id="IPR012310">
    <property type="entry name" value="DNA_ligase_ATP-dep_cent"/>
</dbReference>
<dbReference type="NCBIfam" id="NF004628">
    <property type="entry name" value="PRK05972.1"/>
    <property type="match status" value="1"/>
</dbReference>
<evidence type="ECO:0000256" key="5">
    <source>
        <dbReference type="ARBA" id="ARBA00022695"/>
    </source>
</evidence>
<keyword evidence="6" id="KW-0540">Nuclease</keyword>
<dbReference type="PANTHER" id="PTHR42705">
    <property type="entry name" value="BIFUNCTIONAL NON-HOMOLOGOUS END JOINING PROTEIN LIGD"/>
    <property type="match status" value="1"/>
</dbReference>
<dbReference type="GO" id="GO:0006281">
    <property type="term" value="P:DNA repair"/>
    <property type="evidence" value="ECO:0007669"/>
    <property type="project" value="UniProtKB-KW"/>
</dbReference>
<dbReference type="Gene3D" id="3.90.920.10">
    <property type="entry name" value="DNA primase, PRIM domain"/>
    <property type="match status" value="1"/>
</dbReference>
<dbReference type="Gene3D" id="3.30.470.30">
    <property type="entry name" value="DNA ligase/mRNA capping enzyme"/>
    <property type="match status" value="1"/>
</dbReference>
<evidence type="ECO:0000313" key="24">
    <source>
        <dbReference type="Proteomes" id="UP000305131"/>
    </source>
</evidence>
<keyword evidence="4" id="KW-0808">Transferase</keyword>
<proteinExistence type="predicted"/>
<dbReference type="GO" id="GO:0046872">
    <property type="term" value="F:metal ion binding"/>
    <property type="evidence" value="ECO:0007669"/>
    <property type="project" value="UniProtKB-KW"/>
</dbReference>
<keyword evidence="15" id="KW-0233">DNA recombination</keyword>
<dbReference type="InterPro" id="IPR033651">
    <property type="entry name" value="PaeLigD_Pol-like"/>
</dbReference>
<keyword evidence="12" id="KW-0067">ATP-binding</keyword>
<evidence type="ECO:0000256" key="16">
    <source>
        <dbReference type="ARBA" id="ARBA00023204"/>
    </source>
</evidence>
<keyword evidence="13" id="KW-0239">DNA-directed DNA polymerase</keyword>
<dbReference type="InterPro" id="IPR022272">
    <property type="entry name" value="Lipocalin_CS"/>
</dbReference>
<organism evidence="23 24">
    <name type="scientific">Xanthobacter autotrophicus</name>
    <dbReference type="NCBI Taxonomy" id="280"/>
    <lineage>
        <taxon>Bacteria</taxon>
        <taxon>Pseudomonadati</taxon>
        <taxon>Pseudomonadota</taxon>
        <taxon>Alphaproteobacteria</taxon>
        <taxon>Hyphomicrobiales</taxon>
        <taxon>Xanthobacteraceae</taxon>
        <taxon>Xanthobacter</taxon>
    </lineage>
</organism>
<dbReference type="PANTHER" id="PTHR42705:SF2">
    <property type="entry name" value="BIFUNCTIONAL NON-HOMOLOGOUS END JOINING PROTEIN LIGD"/>
    <property type="match status" value="1"/>
</dbReference>
<dbReference type="EC" id="6.5.1.1" evidence="2"/>
<evidence type="ECO:0000256" key="4">
    <source>
        <dbReference type="ARBA" id="ARBA00022679"/>
    </source>
</evidence>
<dbReference type="CDD" id="cd04862">
    <property type="entry name" value="PaeLigD_Pol_like"/>
    <property type="match status" value="1"/>
</dbReference>
<keyword evidence="3 23" id="KW-0436">Ligase</keyword>
<keyword evidence="17" id="KW-0464">Manganese</keyword>
<dbReference type="NCBIfam" id="TIGR02777">
    <property type="entry name" value="LigD_PE_dom"/>
    <property type="match status" value="1"/>
</dbReference>
<keyword evidence="7" id="KW-0479">Metal-binding</keyword>
<keyword evidence="14" id="KW-0238">DNA-binding</keyword>
<keyword evidence="10" id="KW-0378">Hydrolase</keyword>
<dbReference type="NCBIfam" id="TIGR02778">
    <property type="entry name" value="ligD_pol"/>
    <property type="match status" value="1"/>
</dbReference>
<dbReference type="Pfam" id="PF01068">
    <property type="entry name" value="DNA_ligase_A_M"/>
    <property type="match status" value="1"/>
</dbReference>
<evidence type="ECO:0000259" key="22">
    <source>
        <dbReference type="PROSITE" id="PS50160"/>
    </source>
</evidence>
<evidence type="ECO:0000256" key="2">
    <source>
        <dbReference type="ARBA" id="ARBA00012727"/>
    </source>
</evidence>
<dbReference type="EMBL" id="VAUP01000028">
    <property type="protein sequence ID" value="TLX42554.1"/>
    <property type="molecule type" value="Genomic_DNA"/>
</dbReference>
<dbReference type="NCBIfam" id="TIGR02779">
    <property type="entry name" value="NHEJ_ligase_lig"/>
    <property type="match status" value="1"/>
</dbReference>
<dbReference type="GO" id="GO:0003910">
    <property type="term" value="F:DNA ligase (ATP) activity"/>
    <property type="evidence" value="ECO:0007669"/>
    <property type="project" value="UniProtKB-EC"/>
</dbReference>
<dbReference type="PROSITE" id="PS00213">
    <property type="entry name" value="LIPOCALIN"/>
    <property type="match status" value="1"/>
</dbReference>
<evidence type="ECO:0000256" key="17">
    <source>
        <dbReference type="ARBA" id="ARBA00023211"/>
    </source>
</evidence>
<feature type="domain" description="ATP-dependent DNA ligase family profile" evidence="22">
    <location>
        <begin position="335"/>
        <end position="459"/>
    </location>
</feature>
<keyword evidence="5" id="KW-0548">Nucleotidyltransferase</keyword>
<keyword evidence="11" id="KW-0269">Exonuclease</keyword>
<dbReference type="OrthoDB" id="9802472at2"/>
<feature type="region of interest" description="Disordered" evidence="21">
    <location>
        <begin position="170"/>
        <end position="229"/>
    </location>
</feature>
<dbReference type="PROSITE" id="PS50160">
    <property type="entry name" value="DNA_LIGASE_A3"/>
    <property type="match status" value="1"/>
</dbReference>
<evidence type="ECO:0000256" key="15">
    <source>
        <dbReference type="ARBA" id="ARBA00023172"/>
    </source>
</evidence>
<dbReference type="Pfam" id="PF13298">
    <property type="entry name" value="LigD_N"/>
    <property type="match status" value="1"/>
</dbReference>
<feature type="compositionally biased region" description="Pro residues" evidence="21">
    <location>
        <begin position="213"/>
        <end position="223"/>
    </location>
</feature>
<dbReference type="Pfam" id="PF04679">
    <property type="entry name" value="DNA_ligase_A_C"/>
    <property type="match status" value="1"/>
</dbReference>
<accession>A0A6C1KHF2</accession>
<dbReference type="InterPro" id="IPR012309">
    <property type="entry name" value="DNA_ligase_ATP-dep_C"/>
</dbReference>
<dbReference type="InterPro" id="IPR014144">
    <property type="entry name" value="LigD_PE_domain"/>
</dbReference>
<keyword evidence="18" id="KW-0511">Multifunctional enzyme</keyword>
<dbReference type="SUPFAM" id="SSF56091">
    <property type="entry name" value="DNA ligase/mRNA capping enzyme, catalytic domain"/>
    <property type="match status" value="1"/>
</dbReference>
<dbReference type="GO" id="GO:0006310">
    <property type="term" value="P:DNA recombination"/>
    <property type="evidence" value="ECO:0007669"/>
    <property type="project" value="UniProtKB-KW"/>
</dbReference>
<dbReference type="InterPro" id="IPR014145">
    <property type="entry name" value="LigD_pol_dom"/>
</dbReference>
<dbReference type="AlphaFoldDB" id="A0A6C1KHF2"/>
<comment type="catalytic activity">
    <reaction evidence="20">
        <text>ATP + (deoxyribonucleotide)n-3'-hydroxyl + 5'-phospho-(deoxyribonucleotide)m = (deoxyribonucleotide)n+m + AMP + diphosphate.</text>
        <dbReference type="EC" id="6.5.1.1"/>
    </reaction>
</comment>
<evidence type="ECO:0000256" key="12">
    <source>
        <dbReference type="ARBA" id="ARBA00022840"/>
    </source>
</evidence>
<evidence type="ECO:0000256" key="21">
    <source>
        <dbReference type="SAM" id="MobiDB-lite"/>
    </source>
</evidence>
<dbReference type="Pfam" id="PF21686">
    <property type="entry name" value="LigD_Prim-Pol"/>
    <property type="match status" value="1"/>
</dbReference>
<dbReference type="Proteomes" id="UP000305131">
    <property type="component" value="Unassembled WGS sequence"/>
</dbReference>
<dbReference type="CDD" id="cd07971">
    <property type="entry name" value="OBF_DNA_ligase_LigD"/>
    <property type="match status" value="1"/>
</dbReference>
<evidence type="ECO:0000256" key="3">
    <source>
        <dbReference type="ARBA" id="ARBA00022598"/>
    </source>
</evidence>
<evidence type="ECO:0000256" key="9">
    <source>
        <dbReference type="ARBA" id="ARBA00022763"/>
    </source>
</evidence>
<dbReference type="InterPro" id="IPR014146">
    <property type="entry name" value="LigD_ligase_dom"/>
</dbReference>
<keyword evidence="9" id="KW-0227">DNA damage</keyword>
<dbReference type="InterPro" id="IPR052171">
    <property type="entry name" value="NHEJ_LigD"/>
</dbReference>
<name>A0A6C1KHF2_XANAU</name>
<evidence type="ECO:0000256" key="10">
    <source>
        <dbReference type="ARBA" id="ARBA00022801"/>
    </source>
</evidence>
<dbReference type="GO" id="GO:0005524">
    <property type="term" value="F:ATP binding"/>
    <property type="evidence" value="ECO:0007669"/>
    <property type="project" value="UniProtKB-KW"/>
</dbReference>
<keyword evidence="8" id="KW-0547">Nucleotide-binding</keyword>
<dbReference type="Gene3D" id="3.30.1490.70">
    <property type="match status" value="1"/>
</dbReference>
<dbReference type="SUPFAM" id="SSF50249">
    <property type="entry name" value="Nucleic acid-binding proteins"/>
    <property type="match status" value="1"/>
</dbReference>
<dbReference type="GO" id="GO:0003677">
    <property type="term" value="F:DNA binding"/>
    <property type="evidence" value="ECO:0007669"/>
    <property type="project" value="UniProtKB-KW"/>
</dbReference>
<evidence type="ECO:0000256" key="11">
    <source>
        <dbReference type="ARBA" id="ARBA00022839"/>
    </source>
</evidence>
<dbReference type="GO" id="GO:0003887">
    <property type="term" value="F:DNA-directed DNA polymerase activity"/>
    <property type="evidence" value="ECO:0007669"/>
    <property type="project" value="UniProtKB-KW"/>
</dbReference>
<feature type="compositionally biased region" description="Low complexity" evidence="21">
    <location>
        <begin position="201"/>
        <end position="212"/>
    </location>
</feature>
<dbReference type="InterPro" id="IPR012340">
    <property type="entry name" value="NA-bd_OB-fold"/>
</dbReference>
<reference evidence="23 24" key="1">
    <citation type="submission" date="2019-05" db="EMBL/GenBank/DDBJ databases">
        <authorList>
            <person name="Zhou X."/>
        </authorList>
    </citation>
    <scope>NUCLEOTIDE SEQUENCE [LARGE SCALE GENOMIC DNA]</scope>
    <source>
        <strain evidence="23 24">DSM 432</strain>
    </source>
</reference>
<dbReference type="CDD" id="cd07906">
    <property type="entry name" value="Adenylation_DNA_ligase_LigD_LigC"/>
    <property type="match status" value="1"/>
</dbReference>
<evidence type="ECO:0000256" key="19">
    <source>
        <dbReference type="ARBA" id="ARBA00029943"/>
    </source>
</evidence>
<evidence type="ECO:0000256" key="7">
    <source>
        <dbReference type="ARBA" id="ARBA00022723"/>
    </source>
</evidence>
<dbReference type="NCBIfam" id="TIGR02776">
    <property type="entry name" value="NHEJ_ligase_prk"/>
    <property type="match status" value="1"/>
</dbReference>
<comment type="cofactor">
    <cofactor evidence="1">
        <name>Mn(2+)</name>
        <dbReference type="ChEBI" id="CHEBI:29035"/>
    </cofactor>
</comment>
<evidence type="ECO:0000256" key="6">
    <source>
        <dbReference type="ARBA" id="ARBA00022722"/>
    </source>
</evidence>